<dbReference type="EMBL" id="LUEZ02000053">
    <property type="protein sequence ID" value="RDB22056.1"/>
    <property type="molecule type" value="Genomic_DNA"/>
</dbReference>
<evidence type="ECO:0000313" key="2">
    <source>
        <dbReference type="Proteomes" id="UP000076154"/>
    </source>
</evidence>
<organism evidence="1 2">
    <name type="scientific">Hypsizygus marmoreus</name>
    <name type="common">White beech mushroom</name>
    <name type="synonym">Agaricus marmoreus</name>
    <dbReference type="NCBI Taxonomy" id="39966"/>
    <lineage>
        <taxon>Eukaryota</taxon>
        <taxon>Fungi</taxon>
        <taxon>Dikarya</taxon>
        <taxon>Basidiomycota</taxon>
        <taxon>Agaricomycotina</taxon>
        <taxon>Agaricomycetes</taxon>
        <taxon>Agaricomycetidae</taxon>
        <taxon>Agaricales</taxon>
        <taxon>Tricholomatineae</taxon>
        <taxon>Lyophyllaceae</taxon>
        <taxon>Hypsizygus</taxon>
    </lineage>
</organism>
<sequence>MLGILWLDGRREVRFEKDEGKRKKISDRSATNAQSQKKAHTTWASQKRLNSVLRFFFFSSFLPSHSPPSTLLTPGVWITARTGQGGNTVPTLDEIIGHSRFPDLDVLTLPKCDSMQFRDIQRRLQQPAFLAQRPCVIRMLHEEHGRPGYITFRRYISRHGRLQLTIWLGSIPQVFSFQSIASRFTASSTDDHTLLPLGQ</sequence>
<dbReference type="AlphaFoldDB" id="A0A369JTJ8"/>
<name>A0A369JTJ8_HYPMA</name>
<keyword evidence="2" id="KW-1185">Reference proteome</keyword>
<comment type="caution">
    <text evidence="1">The sequence shown here is derived from an EMBL/GenBank/DDBJ whole genome shotgun (WGS) entry which is preliminary data.</text>
</comment>
<protein>
    <submittedName>
        <fullName evidence="1">Uncharacterized protein</fullName>
    </submittedName>
</protein>
<evidence type="ECO:0000313" key="1">
    <source>
        <dbReference type="EMBL" id="RDB22056.1"/>
    </source>
</evidence>
<reference evidence="1" key="1">
    <citation type="submission" date="2018-04" db="EMBL/GenBank/DDBJ databases">
        <title>Whole genome sequencing of Hypsizygus marmoreus.</title>
        <authorList>
            <person name="Choi I.-G."/>
            <person name="Min B."/>
            <person name="Kim J.-G."/>
            <person name="Kim S."/>
            <person name="Oh Y.-L."/>
            <person name="Kong W.-S."/>
            <person name="Park H."/>
            <person name="Jeong J."/>
            <person name="Song E.-S."/>
        </authorList>
    </citation>
    <scope>NUCLEOTIDE SEQUENCE [LARGE SCALE GENOMIC DNA]</scope>
    <source>
        <strain evidence="1">51987-8</strain>
    </source>
</reference>
<proteinExistence type="predicted"/>
<dbReference type="Proteomes" id="UP000076154">
    <property type="component" value="Unassembled WGS sequence"/>
</dbReference>
<accession>A0A369JTJ8</accession>
<gene>
    <name evidence="1" type="ORF">Hypma_011149</name>
</gene>
<dbReference type="InParanoid" id="A0A369JTJ8"/>